<name>D0WIA3_SLAES</name>
<dbReference type="HOGENOM" id="CLU_107073_0_0_11"/>
<accession>D0WIA3</accession>
<evidence type="ECO:0000256" key="2">
    <source>
        <dbReference type="ARBA" id="ARBA00022617"/>
    </source>
</evidence>
<dbReference type="eggNOG" id="COG3303">
    <property type="taxonomic scope" value="Bacteria"/>
</dbReference>
<dbReference type="AlphaFoldDB" id="D0WIA3"/>
<dbReference type="EMBL" id="ACUX02000016">
    <property type="protein sequence ID" value="EEZ60770.1"/>
    <property type="molecule type" value="Genomic_DNA"/>
</dbReference>
<gene>
    <name evidence="8" type="ORF">HMPREF0762_01575</name>
</gene>
<evidence type="ECO:0000313" key="8">
    <source>
        <dbReference type="EMBL" id="EEZ60770.1"/>
    </source>
</evidence>
<feature type="region of interest" description="Disordered" evidence="6">
    <location>
        <begin position="1"/>
        <end position="21"/>
    </location>
</feature>
<dbReference type="InterPro" id="IPR038266">
    <property type="entry name" value="NapC/NirT_cytc_sf"/>
</dbReference>
<dbReference type="STRING" id="649764.HMPREF0762_01575"/>
<evidence type="ECO:0000313" key="9">
    <source>
        <dbReference type="Proteomes" id="UP000006001"/>
    </source>
</evidence>
<comment type="caution">
    <text evidence="8">The sequence shown here is derived from an EMBL/GenBank/DDBJ whole genome shotgun (WGS) entry which is preliminary data.</text>
</comment>
<dbReference type="Gene3D" id="1.10.1130.10">
    <property type="entry name" value="Flavocytochrome C3, Chain A"/>
    <property type="match status" value="1"/>
</dbReference>
<evidence type="ECO:0000256" key="1">
    <source>
        <dbReference type="ARBA" id="ARBA00022448"/>
    </source>
</evidence>
<dbReference type="Gene3D" id="1.10.3820.10">
    <property type="entry name" value="Di-heme elbow motif domain"/>
    <property type="match status" value="1"/>
</dbReference>
<evidence type="ECO:0000256" key="3">
    <source>
        <dbReference type="ARBA" id="ARBA00022723"/>
    </source>
</evidence>
<keyword evidence="3" id="KW-0479">Metal-binding</keyword>
<proteinExistence type="predicted"/>
<keyword evidence="7" id="KW-0472">Membrane</keyword>
<dbReference type="SUPFAM" id="SSF48695">
    <property type="entry name" value="Multiheme cytochromes"/>
    <property type="match status" value="1"/>
</dbReference>
<feature type="transmembrane region" description="Helical" evidence="7">
    <location>
        <begin position="29"/>
        <end position="49"/>
    </location>
</feature>
<keyword evidence="2" id="KW-0349">Heme</keyword>
<dbReference type="RefSeq" id="WP_006362839.1">
    <property type="nucleotide sequence ID" value="NZ_GG700631.1"/>
</dbReference>
<sequence length="208" mass="22781">MGEIHEDGHGPSGHDSAKAKAPAAKRKRAIAIGVVAAVIVAAIGGFAVWHEQPTFCNAICHTPMDSYVASYCNDDGTQLAHVHKLAGKSCLDCHPAKLDQQVKEAGHWVTGDYAYDEASGNLVPRSEEFATQEFCLNESCHNMDLDQLREKTSSMAWNPHDFTEHGVTECGSCHKMHDQSVMVCSECHYQAAENVPEGWASIPYRQEK</sequence>
<dbReference type="GO" id="GO:0046872">
    <property type="term" value="F:metal ion binding"/>
    <property type="evidence" value="ECO:0007669"/>
    <property type="project" value="UniProtKB-KW"/>
</dbReference>
<reference evidence="8" key="1">
    <citation type="submission" date="2009-10" db="EMBL/GenBank/DDBJ databases">
        <authorList>
            <person name="Weinstock G."/>
            <person name="Sodergren E."/>
            <person name="Clifton S."/>
            <person name="Fulton L."/>
            <person name="Fulton B."/>
            <person name="Courtney L."/>
            <person name="Fronick C."/>
            <person name="Harrison M."/>
            <person name="Strong C."/>
            <person name="Farmer C."/>
            <person name="Delahaunty K."/>
            <person name="Markovic C."/>
            <person name="Hall O."/>
            <person name="Minx P."/>
            <person name="Tomlinson C."/>
            <person name="Mitreva M."/>
            <person name="Nelson J."/>
            <person name="Hou S."/>
            <person name="Wollam A."/>
            <person name="Pepin K.H."/>
            <person name="Johnson M."/>
            <person name="Bhonagiri V."/>
            <person name="Nash W.E."/>
            <person name="Warren W."/>
            <person name="Chinwalla A."/>
            <person name="Mardis E.R."/>
            <person name="Wilson R.K."/>
        </authorList>
    </citation>
    <scope>NUCLEOTIDE SEQUENCE [LARGE SCALE GENOMIC DNA]</scope>
    <source>
        <strain evidence="8">ATCC 700122</strain>
    </source>
</reference>
<dbReference type="OrthoDB" id="5397337at2"/>
<protein>
    <submittedName>
        <fullName evidence="8">Uncharacterized protein</fullName>
    </submittedName>
</protein>
<keyword evidence="7" id="KW-1133">Transmembrane helix</keyword>
<dbReference type="GeneID" id="85008308"/>
<keyword evidence="1" id="KW-0813">Transport</keyword>
<keyword evidence="9" id="KW-1185">Reference proteome</keyword>
<dbReference type="InterPro" id="IPR036280">
    <property type="entry name" value="Multihaem_cyt_sf"/>
</dbReference>
<keyword evidence="4" id="KW-0249">Electron transport</keyword>
<organism evidence="8 9">
    <name type="scientific">Slackia exigua (strain ATCC 700122 / DSM 15923 / CIP 105133 / JCM 11022 / KCTC 5966 / S-7)</name>
    <dbReference type="NCBI Taxonomy" id="649764"/>
    <lineage>
        <taxon>Bacteria</taxon>
        <taxon>Bacillati</taxon>
        <taxon>Actinomycetota</taxon>
        <taxon>Coriobacteriia</taxon>
        <taxon>Eggerthellales</taxon>
        <taxon>Eggerthellaceae</taxon>
        <taxon>Slackia</taxon>
    </lineage>
</organism>
<evidence type="ECO:0000256" key="4">
    <source>
        <dbReference type="ARBA" id="ARBA00022982"/>
    </source>
</evidence>
<evidence type="ECO:0000256" key="7">
    <source>
        <dbReference type="SAM" id="Phobius"/>
    </source>
</evidence>
<evidence type="ECO:0000256" key="5">
    <source>
        <dbReference type="ARBA" id="ARBA00023004"/>
    </source>
</evidence>
<evidence type="ECO:0000256" key="6">
    <source>
        <dbReference type="SAM" id="MobiDB-lite"/>
    </source>
</evidence>
<keyword evidence="5" id="KW-0408">Iron</keyword>
<keyword evidence="7" id="KW-0812">Transmembrane</keyword>
<dbReference type="Proteomes" id="UP000006001">
    <property type="component" value="Unassembled WGS sequence"/>
</dbReference>